<proteinExistence type="predicted"/>
<evidence type="ECO:0000313" key="3">
    <source>
        <dbReference type="Proteomes" id="UP000774000"/>
    </source>
</evidence>
<evidence type="ECO:0000259" key="1">
    <source>
        <dbReference type="Pfam" id="PF01636"/>
    </source>
</evidence>
<dbReference type="RefSeq" id="WP_204701181.1">
    <property type="nucleotide sequence ID" value="NZ_JAFBDQ010000005.1"/>
</dbReference>
<dbReference type="Gene3D" id="3.90.1200.10">
    <property type="match status" value="1"/>
</dbReference>
<organism evidence="2 3">
    <name type="scientific">Halanaerobacter jeridensis</name>
    <dbReference type="NCBI Taxonomy" id="706427"/>
    <lineage>
        <taxon>Bacteria</taxon>
        <taxon>Bacillati</taxon>
        <taxon>Bacillota</taxon>
        <taxon>Clostridia</taxon>
        <taxon>Halanaerobiales</taxon>
        <taxon>Halobacteroidaceae</taxon>
        <taxon>Halanaerobacter</taxon>
    </lineage>
</organism>
<reference evidence="2" key="1">
    <citation type="submission" date="2021-01" db="EMBL/GenBank/DDBJ databases">
        <title>Genomic Encyclopedia of Type Strains, Phase IV (KMG-IV): sequencing the most valuable type-strain genomes for metagenomic binning, comparative biology and taxonomic classification.</title>
        <authorList>
            <person name="Goeker M."/>
        </authorList>
    </citation>
    <scope>NUCLEOTIDE SEQUENCE</scope>
    <source>
        <strain evidence="2">DSM 23230</strain>
    </source>
</reference>
<dbReference type="InterPro" id="IPR052077">
    <property type="entry name" value="CcrZ_PhaseVar_Mediator"/>
</dbReference>
<sequence>MSETSLDKDQLLKEVEHYVQREKLKQQLQLTGEPEASFLAQGEYNLNFLIEADNKKVVLRLNTGSQMNLDNQIKYEYNALEYLEKSGVTPKPLLLDDREQELPLGMLVMNYLPGRSMHYREDLLAAARVLAKVHNVEVPDDHQLITESKPLSGIWKECAELVPTYLNSDLGKYKVKKIIDKMVTELDDLRSNEQDIMDLLPYSFVNTEVNSGNFIINEEDDEAYLVDWEKPLVTSPLQDLSHFMVPTTTLWKTDYQLDQSEREDFLAAYCEERNLSNNTLKEMKEALEIFDKFSAMRGISWSAMAWVEYQQPDRMLKNQDTFETMDEYLTEEFLSNLFPEFS</sequence>
<feature type="domain" description="Aminoglycoside phosphotransferase" evidence="1">
    <location>
        <begin position="37"/>
        <end position="271"/>
    </location>
</feature>
<keyword evidence="2" id="KW-0418">Kinase</keyword>
<accession>A0A939BP71</accession>
<dbReference type="AlphaFoldDB" id="A0A939BP71"/>
<dbReference type="EMBL" id="JAFBDQ010000005">
    <property type="protein sequence ID" value="MBM7556403.1"/>
    <property type="molecule type" value="Genomic_DNA"/>
</dbReference>
<dbReference type="InterPro" id="IPR011009">
    <property type="entry name" value="Kinase-like_dom_sf"/>
</dbReference>
<keyword evidence="3" id="KW-1185">Reference proteome</keyword>
<gene>
    <name evidence="2" type="ORF">JOC47_001246</name>
</gene>
<dbReference type="PANTHER" id="PTHR40086:SF1">
    <property type="entry name" value="CELL CYCLE REGULATOR CCRZ"/>
    <property type="match status" value="1"/>
</dbReference>
<dbReference type="Gene3D" id="3.30.200.20">
    <property type="entry name" value="Phosphorylase Kinase, domain 1"/>
    <property type="match status" value="1"/>
</dbReference>
<protein>
    <submittedName>
        <fullName evidence="2">Ser/Thr protein kinase RdoA (MazF antagonist)</fullName>
    </submittedName>
</protein>
<dbReference type="Pfam" id="PF01636">
    <property type="entry name" value="APH"/>
    <property type="match status" value="1"/>
</dbReference>
<comment type="caution">
    <text evidence="2">The sequence shown here is derived from an EMBL/GenBank/DDBJ whole genome shotgun (WGS) entry which is preliminary data.</text>
</comment>
<dbReference type="Proteomes" id="UP000774000">
    <property type="component" value="Unassembled WGS sequence"/>
</dbReference>
<keyword evidence="2" id="KW-0808">Transferase</keyword>
<dbReference type="SUPFAM" id="SSF56112">
    <property type="entry name" value="Protein kinase-like (PK-like)"/>
    <property type="match status" value="1"/>
</dbReference>
<dbReference type="GO" id="GO:0016301">
    <property type="term" value="F:kinase activity"/>
    <property type="evidence" value="ECO:0007669"/>
    <property type="project" value="UniProtKB-KW"/>
</dbReference>
<dbReference type="PANTHER" id="PTHR40086">
    <property type="entry name" value="PHOSPHOTRANSFERASE YTMP-RELATED"/>
    <property type="match status" value="1"/>
</dbReference>
<dbReference type="InterPro" id="IPR002575">
    <property type="entry name" value="Aminoglycoside_PTrfase"/>
</dbReference>
<name>A0A939BP71_9FIRM</name>
<evidence type="ECO:0000313" key="2">
    <source>
        <dbReference type="EMBL" id="MBM7556403.1"/>
    </source>
</evidence>